<sequence length="484" mass="50364">MAFGSTPDFDVVVIGAGAAGLSTAAFSAGLGLKVALIERGAMGGDCLNYGCVPSKAMLAAAHAAASARNAHRFGIRLPAPEIDWAALRAHIRGTIAHIAPTDSEARFRAMGVEVIRASAHFAAPDVIEAAGRRITFRRCVIAAGSQAIVPDIPGLGPVPWLTNETIFDLEEPPGHLIILGGGPIGLEMAQAHARLGCLVTVIEAGRIAGRDDPELADGLRRALTADGVALLEGAKLSRVEPDPAEDGTPGLVAVLEDGRRIGGTHLLLAVGRAPRLAGLDLTAGQVAHSKAGITTDAGLRSTTNRRVFAVGDIADPVGIGPRAFTHVASQHAGILARAMLFRLPAKVDYAALPRVTYTDPELAQIGMTEEEARAAGHDIRILRFPVPETDRAVTEGVRHGLVKLVATKSGRLLGAGILAPHAGEMAGTFALMIGRKMKLSALAGLVLPYPTLAEAAKRAAGDFYAPKLMSPFVKRLVGLLKRLP</sequence>
<accession>A0A1I4EJT6</accession>
<feature type="domain" description="FAD/NAD(P)-binding" evidence="12">
    <location>
        <begin position="9"/>
        <end position="331"/>
    </location>
</feature>
<feature type="disulfide bond" description="Redox-active" evidence="9">
    <location>
        <begin position="46"/>
        <end position="51"/>
    </location>
</feature>
<dbReference type="PIRSF" id="PIRSF000350">
    <property type="entry name" value="Mercury_reductase_MerA"/>
    <property type="match status" value="1"/>
</dbReference>
<dbReference type="GO" id="GO:0050660">
    <property type="term" value="F:flavin adenine dinucleotide binding"/>
    <property type="evidence" value="ECO:0007669"/>
    <property type="project" value="TreeGrafter"/>
</dbReference>
<feature type="binding site" evidence="8">
    <location>
        <position position="312"/>
    </location>
    <ligand>
        <name>FAD</name>
        <dbReference type="ChEBI" id="CHEBI:57692"/>
    </ligand>
</feature>
<dbReference type="RefSeq" id="WP_092962865.1">
    <property type="nucleotide sequence ID" value="NZ_FOSQ01000016.1"/>
</dbReference>
<keyword evidence="13" id="KW-0670">Pyruvate</keyword>
<evidence type="ECO:0000313" key="14">
    <source>
        <dbReference type="Proteomes" id="UP000199473"/>
    </source>
</evidence>
<evidence type="ECO:0000256" key="3">
    <source>
        <dbReference type="ARBA" id="ARBA00022827"/>
    </source>
</evidence>
<keyword evidence="2 10" id="KW-0285">Flavoprotein</keyword>
<keyword evidence="8" id="KW-0520">NAD</keyword>
<reference evidence="13 14" key="1">
    <citation type="submission" date="2016-10" db="EMBL/GenBank/DDBJ databases">
        <authorList>
            <person name="de Groot N.N."/>
        </authorList>
    </citation>
    <scope>NUCLEOTIDE SEQUENCE [LARGE SCALE GENOMIC DNA]</scope>
    <source>
        <strain evidence="13 14">DSM 19981</strain>
    </source>
</reference>
<keyword evidence="14" id="KW-1185">Reference proteome</keyword>
<dbReference type="SUPFAM" id="SSF55424">
    <property type="entry name" value="FAD/NAD-linked reductases, dimerisation (C-terminal) domain"/>
    <property type="match status" value="1"/>
</dbReference>
<evidence type="ECO:0000259" key="11">
    <source>
        <dbReference type="Pfam" id="PF02852"/>
    </source>
</evidence>
<dbReference type="Gene3D" id="3.50.50.60">
    <property type="entry name" value="FAD/NAD(P)-binding domain"/>
    <property type="match status" value="2"/>
</dbReference>
<dbReference type="InterPro" id="IPR023753">
    <property type="entry name" value="FAD/NAD-binding_dom"/>
</dbReference>
<dbReference type="FunFam" id="3.30.390.30:FF:000001">
    <property type="entry name" value="Dihydrolipoyl dehydrogenase"/>
    <property type="match status" value="1"/>
</dbReference>
<dbReference type="Pfam" id="PF02852">
    <property type="entry name" value="Pyr_redox_dim"/>
    <property type="match status" value="1"/>
</dbReference>
<keyword evidence="5 10" id="KW-0560">Oxidoreductase</keyword>
<dbReference type="PRINTS" id="PR00368">
    <property type="entry name" value="FADPNR"/>
</dbReference>
<organism evidence="13 14">
    <name type="scientific">Falsiroseomonas stagni DSM 19981</name>
    <dbReference type="NCBI Taxonomy" id="1123062"/>
    <lineage>
        <taxon>Bacteria</taxon>
        <taxon>Pseudomonadati</taxon>
        <taxon>Pseudomonadota</taxon>
        <taxon>Alphaproteobacteria</taxon>
        <taxon>Acetobacterales</taxon>
        <taxon>Roseomonadaceae</taxon>
        <taxon>Falsiroseomonas</taxon>
    </lineage>
</organism>
<dbReference type="PANTHER" id="PTHR43014:SF2">
    <property type="entry name" value="MERCURIC REDUCTASE"/>
    <property type="match status" value="1"/>
</dbReference>
<dbReference type="InterPro" id="IPR012999">
    <property type="entry name" value="Pyr_OxRdtase_I_AS"/>
</dbReference>
<evidence type="ECO:0000313" key="13">
    <source>
        <dbReference type="EMBL" id="SFL04716.1"/>
    </source>
</evidence>
<gene>
    <name evidence="13" type="ORF">SAMN02745775_11634</name>
</gene>
<dbReference type="SUPFAM" id="SSF51905">
    <property type="entry name" value="FAD/NAD(P)-binding domain"/>
    <property type="match status" value="1"/>
</dbReference>
<dbReference type="GO" id="GO:0003955">
    <property type="term" value="F:NAD(P)H dehydrogenase (quinone) activity"/>
    <property type="evidence" value="ECO:0007669"/>
    <property type="project" value="TreeGrafter"/>
</dbReference>
<comment type="cofactor">
    <cofactor evidence="8">
        <name>FAD</name>
        <dbReference type="ChEBI" id="CHEBI:57692"/>
    </cofactor>
    <text evidence="8">Binds 1 FAD per subunit.</text>
</comment>
<evidence type="ECO:0000256" key="5">
    <source>
        <dbReference type="ARBA" id="ARBA00023002"/>
    </source>
</evidence>
<feature type="binding site" evidence="8">
    <location>
        <position position="203"/>
    </location>
    <ligand>
        <name>NAD(+)</name>
        <dbReference type="ChEBI" id="CHEBI:57540"/>
    </ligand>
</feature>
<dbReference type="Gene3D" id="3.30.390.30">
    <property type="match status" value="1"/>
</dbReference>
<dbReference type="InterPro" id="IPR016156">
    <property type="entry name" value="FAD/NAD-linked_Rdtase_dimer_sf"/>
</dbReference>
<dbReference type="STRING" id="1123062.SAMN02745775_11634"/>
<dbReference type="PANTHER" id="PTHR43014">
    <property type="entry name" value="MERCURIC REDUCTASE"/>
    <property type="match status" value="1"/>
</dbReference>
<feature type="domain" description="Pyridine nucleotide-disulphide oxidoreductase dimerisation" evidence="11">
    <location>
        <begin position="353"/>
        <end position="459"/>
    </location>
</feature>
<keyword evidence="7 10" id="KW-0676">Redox-active center</keyword>
<dbReference type="AlphaFoldDB" id="A0A1I4EJT6"/>
<name>A0A1I4EJT6_9PROT</name>
<evidence type="ECO:0000256" key="10">
    <source>
        <dbReference type="RuleBase" id="RU003691"/>
    </source>
</evidence>
<keyword evidence="8" id="KW-0547">Nucleotide-binding</keyword>
<evidence type="ECO:0000256" key="7">
    <source>
        <dbReference type="ARBA" id="ARBA00023284"/>
    </source>
</evidence>
<dbReference type="Pfam" id="PF07992">
    <property type="entry name" value="Pyr_redox_2"/>
    <property type="match status" value="1"/>
</dbReference>
<evidence type="ECO:0000256" key="4">
    <source>
        <dbReference type="ARBA" id="ARBA00022857"/>
    </source>
</evidence>
<dbReference type="GO" id="GO:0016668">
    <property type="term" value="F:oxidoreductase activity, acting on a sulfur group of donors, NAD(P) as acceptor"/>
    <property type="evidence" value="ECO:0007669"/>
    <property type="project" value="InterPro"/>
</dbReference>
<evidence type="ECO:0000256" key="9">
    <source>
        <dbReference type="PIRSR" id="PIRSR000350-4"/>
    </source>
</evidence>
<feature type="binding site" evidence="8">
    <location>
        <begin position="180"/>
        <end position="187"/>
    </location>
    <ligand>
        <name>NAD(+)</name>
        <dbReference type="ChEBI" id="CHEBI:57540"/>
    </ligand>
</feature>
<dbReference type="EMBL" id="FOSQ01000016">
    <property type="protein sequence ID" value="SFL04716.1"/>
    <property type="molecule type" value="Genomic_DNA"/>
</dbReference>
<dbReference type="OrthoDB" id="9764616at2"/>
<dbReference type="PRINTS" id="PR00411">
    <property type="entry name" value="PNDRDTASEI"/>
</dbReference>
<keyword evidence="3 8" id="KW-0274">FAD</keyword>
<protein>
    <submittedName>
        <fullName evidence="13">Pyruvate/2-oxoglutarate dehydrogenase complex, dihydrolipoamide dehydrogenase (E3) component</fullName>
    </submittedName>
</protein>
<dbReference type="InterPro" id="IPR001100">
    <property type="entry name" value="Pyr_nuc-diS_OxRdtase"/>
</dbReference>
<evidence type="ECO:0000256" key="6">
    <source>
        <dbReference type="ARBA" id="ARBA00023157"/>
    </source>
</evidence>
<evidence type="ECO:0000259" key="12">
    <source>
        <dbReference type="Pfam" id="PF07992"/>
    </source>
</evidence>
<keyword evidence="6" id="KW-1015">Disulfide bond</keyword>
<feature type="binding site" evidence="8">
    <location>
        <position position="55"/>
    </location>
    <ligand>
        <name>FAD</name>
        <dbReference type="ChEBI" id="CHEBI:57692"/>
    </ligand>
</feature>
<comment type="similarity">
    <text evidence="1 10">Belongs to the class-I pyridine nucleotide-disulfide oxidoreductase family.</text>
</comment>
<evidence type="ECO:0000256" key="2">
    <source>
        <dbReference type="ARBA" id="ARBA00022630"/>
    </source>
</evidence>
<proteinExistence type="inferred from homology"/>
<dbReference type="InterPro" id="IPR036188">
    <property type="entry name" value="FAD/NAD-bd_sf"/>
</dbReference>
<evidence type="ECO:0000256" key="8">
    <source>
        <dbReference type="PIRSR" id="PIRSR000350-3"/>
    </source>
</evidence>
<feature type="binding site" evidence="8">
    <location>
        <position position="271"/>
    </location>
    <ligand>
        <name>NAD(+)</name>
        <dbReference type="ChEBI" id="CHEBI:57540"/>
    </ligand>
</feature>
<dbReference type="InterPro" id="IPR004099">
    <property type="entry name" value="Pyr_nucl-diS_OxRdtase_dimer"/>
</dbReference>
<evidence type="ECO:0000256" key="1">
    <source>
        <dbReference type="ARBA" id="ARBA00007532"/>
    </source>
</evidence>
<dbReference type="Proteomes" id="UP000199473">
    <property type="component" value="Unassembled WGS sequence"/>
</dbReference>
<keyword evidence="4" id="KW-0521">NADP</keyword>
<dbReference type="PROSITE" id="PS00076">
    <property type="entry name" value="PYRIDINE_REDOX_1"/>
    <property type="match status" value="1"/>
</dbReference>